<feature type="transmembrane region" description="Helical" evidence="2">
    <location>
        <begin position="486"/>
        <end position="506"/>
    </location>
</feature>
<evidence type="ECO:0000313" key="4">
    <source>
        <dbReference type="Proteomes" id="UP001213972"/>
    </source>
</evidence>
<organism evidence="3 4">
    <name type="scientific">Candidatus Microbacterium phytovorans</name>
    <dbReference type="NCBI Taxonomy" id="3121374"/>
    <lineage>
        <taxon>Bacteria</taxon>
        <taxon>Bacillati</taxon>
        <taxon>Actinomycetota</taxon>
        <taxon>Actinomycetes</taxon>
        <taxon>Micrococcales</taxon>
        <taxon>Microbacteriaceae</taxon>
        <taxon>Microbacterium</taxon>
    </lineage>
</organism>
<keyword evidence="2" id="KW-0812">Transmembrane</keyword>
<feature type="transmembrane region" description="Helical" evidence="2">
    <location>
        <begin position="1109"/>
        <end position="1127"/>
    </location>
</feature>
<feature type="region of interest" description="Disordered" evidence="1">
    <location>
        <begin position="75"/>
        <end position="112"/>
    </location>
</feature>
<evidence type="ECO:0000313" key="3">
    <source>
        <dbReference type="EMBL" id="WEK14614.1"/>
    </source>
</evidence>
<feature type="transmembrane region" description="Helical" evidence="2">
    <location>
        <begin position="255"/>
        <end position="274"/>
    </location>
</feature>
<accession>A0AAJ6B4Z4</accession>
<feature type="transmembrane region" description="Helical" evidence="2">
    <location>
        <begin position="542"/>
        <end position="559"/>
    </location>
</feature>
<feature type="transmembrane region" description="Helical" evidence="2">
    <location>
        <begin position="154"/>
        <end position="171"/>
    </location>
</feature>
<feature type="transmembrane region" description="Helical" evidence="2">
    <location>
        <begin position="957"/>
        <end position="978"/>
    </location>
</feature>
<feature type="transmembrane region" description="Helical" evidence="2">
    <location>
        <begin position="347"/>
        <end position="368"/>
    </location>
</feature>
<feature type="transmembrane region" description="Helical" evidence="2">
    <location>
        <begin position="1046"/>
        <end position="1063"/>
    </location>
</feature>
<feature type="transmembrane region" description="Helical" evidence="2">
    <location>
        <begin position="866"/>
        <end position="884"/>
    </location>
</feature>
<feature type="transmembrane region" description="Helical" evidence="2">
    <location>
        <begin position="233"/>
        <end position="249"/>
    </location>
</feature>
<dbReference type="Proteomes" id="UP001213972">
    <property type="component" value="Chromosome"/>
</dbReference>
<protein>
    <submittedName>
        <fullName evidence="3">Uncharacterized protein</fullName>
    </submittedName>
</protein>
<feature type="transmembrane region" description="Helical" evidence="2">
    <location>
        <begin position="763"/>
        <end position="785"/>
    </location>
</feature>
<feature type="transmembrane region" description="Helical" evidence="2">
    <location>
        <begin position="644"/>
        <end position="664"/>
    </location>
</feature>
<feature type="transmembrane region" description="Helical" evidence="2">
    <location>
        <begin position="890"/>
        <end position="908"/>
    </location>
</feature>
<feature type="transmembrane region" description="Helical" evidence="2">
    <location>
        <begin position="817"/>
        <end position="835"/>
    </location>
</feature>
<keyword evidence="2" id="KW-0472">Membrane</keyword>
<evidence type="ECO:0000256" key="2">
    <source>
        <dbReference type="SAM" id="Phobius"/>
    </source>
</evidence>
<feature type="transmembrane region" description="Helical" evidence="2">
    <location>
        <begin position="565"/>
        <end position="582"/>
    </location>
</feature>
<feature type="transmembrane region" description="Helical" evidence="2">
    <location>
        <begin position="512"/>
        <end position="530"/>
    </location>
</feature>
<feature type="transmembrane region" description="Helical" evidence="2">
    <location>
        <begin position="454"/>
        <end position="474"/>
    </location>
</feature>
<feature type="transmembrane region" description="Helical" evidence="2">
    <location>
        <begin position="1159"/>
        <end position="1180"/>
    </location>
</feature>
<feature type="transmembrane region" description="Helical" evidence="2">
    <location>
        <begin position="791"/>
        <end position="810"/>
    </location>
</feature>
<feature type="transmembrane region" description="Helical" evidence="2">
    <location>
        <begin position="728"/>
        <end position="751"/>
    </location>
</feature>
<dbReference type="NCBIfam" id="NF047321">
    <property type="entry name" value="SCO7613_CTERM"/>
    <property type="match status" value="1"/>
</dbReference>
<sequence>MSVARSATPSWSEIAVTRLRDAETCPVCGLGRLSAGRCPACGAELSTAIGTDLWNASLAAADALARREDLRRRVPRTPVAPAQPPLVRTTDATQSAAGMSSPRPPGIPAPQVAPRGNTSVQSLLAIAGAGLFAVAAIVFTFFNPDLRDHATRSIVTLVVTAVFLVGARMLARRRLRASAEAVGALGMVFVALDVYAFAGFAPAHVSGWVFAGIGTIVAALVMIAVGARVGIRSWVAVSVLGLAFAPAMLGAAESDAVACVAGWLTTMAAGLALVRVSRRLETSMGRPLRAERRALTVVQLIALAASALTVFSAGVMGVAPFLWLAAGAAAAAAAVARLSAQRVAPALWSFLSGGAATIASTATALALIEPLALPDALSPAFLTGGPLAGFLLVTAVRPPRSRRRRTAGTAGALVVVVPAVLAVVSSAATSTLLTTASVIPAFREGLPGGGSGEALSAAVGAVVGLGVAAAGFLVHARATATARVGAHGSAVVAAWIAAAGVVAVAGLPFPEAATTALVALGVVAAVALTVKVAGRALVPTTRVPLLLGGHGALVLAAIASWHSSVLAVTLAAGVLGAVTLLARTVPVSARWVYVGAGYAYALTVAAAGFELLGLPDTAVLSLTTSVGAVIAIVSTFLRVVPVRTWWTILAVTSVPFAIGILQVVRERSGWTALSTGLIFLLALALVVTRRPGLVAGLRAACAALLVPSLSVVVICLGAQVLSVSASPITLPVIAVIVALTLPTTDMAAALLGRRGMAAAEATLVRVALEASALLTGALAVALALVRDAAGLPTAVAVLVILAAGAAAGALTTRHVRLWWVAAAAATGAMWSVWRIAEIDLLEPYVLPPALGAVLVGTILTARGRPAVALVASGIGVAIAPSLVALAVSGAGWRMAGLLAASLALYLAAERARRAARLSALRVPVLAGALLAAASGPVESVRLGAGLDAVPTGWHPVVLGLGLSITGGLLALVAGRSLAREIPDVRRWRERWVLAPAALFVAGGAWPLISDDWLSIWAIWALLLALLVAVVGIAIRVRRSPAGILPPVWFLFALAFTTAVVAWSPRELRVEWFSLPLGTALLIAGAAHLDRAPVPERGTLTSWPARWVGSWPLLAPGLITIMSASILATFTDPLTWRAILVIVMALAAILIGARWRLSAPFLLGIAVLPIENVSAFAVQIGRGIASMPWWITLAVVGAVLLIIAVSYERRAGEAEGIGARLRDLR</sequence>
<reference evidence="3" key="1">
    <citation type="submission" date="2023-03" db="EMBL/GenBank/DDBJ databases">
        <title>Andean soil-derived lignocellulolytic bacterial consortium as a source of novel taxa and putative plastic-active enzymes.</title>
        <authorList>
            <person name="Diaz-Garcia L."/>
            <person name="Chuvochina M."/>
            <person name="Feuerriegel G."/>
            <person name="Bunk B."/>
            <person name="Sproer C."/>
            <person name="Streit W.R."/>
            <person name="Rodriguez L.M."/>
            <person name="Overmann J."/>
            <person name="Jimenez D.J."/>
        </authorList>
    </citation>
    <scope>NUCLEOTIDE SEQUENCE</scope>
    <source>
        <strain evidence="3">MAG 4610</strain>
    </source>
</reference>
<feature type="transmembrane region" description="Helical" evidence="2">
    <location>
        <begin position="123"/>
        <end position="142"/>
    </location>
</feature>
<name>A0AAJ6B4Z4_9MICO</name>
<feature type="transmembrane region" description="Helical" evidence="2">
    <location>
        <begin position="1014"/>
        <end position="1034"/>
    </location>
</feature>
<dbReference type="EMBL" id="CP119321">
    <property type="protein sequence ID" value="WEK14614.1"/>
    <property type="molecule type" value="Genomic_DNA"/>
</dbReference>
<feature type="transmembrane region" description="Helical" evidence="2">
    <location>
        <begin position="841"/>
        <end position="859"/>
    </location>
</feature>
<feature type="transmembrane region" description="Helical" evidence="2">
    <location>
        <begin position="321"/>
        <end position="340"/>
    </location>
</feature>
<keyword evidence="2" id="KW-1133">Transmembrane helix</keyword>
<feature type="transmembrane region" description="Helical" evidence="2">
    <location>
        <begin position="183"/>
        <end position="201"/>
    </location>
</feature>
<feature type="transmembrane region" description="Helical" evidence="2">
    <location>
        <begin position="380"/>
        <end position="398"/>
    </location>
</feature>
<feature type="transmembrane region" description="Helical" evidence="2">
    <location>
        <begin position="618"/>
        <end position="637"/>
    </location>
</feature>
<dbReference type="AlphaFoldDB" id="A0AAJ6B4Z4"/>
<feature type="transmembrane region" description="Helical" evidence="2">
    <location>
        <begin position="699"/>
        <end position="722"/>
    </location>
</feature>
<feature type="transmembrane region" description="Helical" evidence="2">
    <location>
        <begin position="670"/>
        <end position="687"/>
    </location>
</feature>
<feature type="transmembrane region" description="Helical" evidence="2">
    <location>
        <begin position="207"/>
        <end position="226"/>
    </location>
</feature>
<feature type="transmembrane region" description="Helical" evidence="2">
    <location>
        <begin position="1133"/>
        <end position="1152"/>
    </location>
</feature>
<feature type="transmembrane region" description="Helical" evidence="2">
    <location>
        <begin position="294"/>
        <end position="315"/>
    </location>
</feature>
<feature type="transmembrane region" description="Helical" evidence="2">
    <location>
        <begin position="990"/>
        <end position="1008"/>
    </location>
</feature>
<feature type="transmembrane region" description="Helical" evidence="2">
    <location>
        <begin position="410"/>
        <end position="434"/>
    </location>
</feature>
<gene>
    <name evidence="3" type="ORF">P0Y48_05260</name>
</gene>
<feature type="transmembrane region" description="Helical" evidence="2">
    <location>
        <begin position="591"/>
        <end position="612"/>
    </location>
</feature>
<feature type="transmembrane region" description="Helical" evidence="2">
    <location>
        <begin position="1069"/>
        <end position="1088"/>
    </location>
</feature>
<feature type="transmembrane region" description="Helical" evidence="2">
    <location>
        <begin position="1186"/>
        <end position="1206"/>
    </location>
</feature>
<dbReference type="InterPro" id="IPR058062">
    <property type="entry name" value="SCO7613_C"/>
</dbReference>
<feature type="transmembrane region" description="Helical" evidence="2">
    <location>
        <begin position="920"/>
        <end position="937"/>
    </location>
</feature>
<evidence type="ECO:0000256" key="1">
    <source>
        <dbReference type="SAM" id="MobiDB-lite"/>
    </source>
</evidence>
<proteinExistence type="predicted"/>